<reference evidence="2" key="3">
    <citation type="submission" date="2020-09" db="EMBL/GenBank/DDBJ databases">
        <authorList>
            <person name="Sun Q."/>
            <person name="Zhou Y."/>
        </authorList>
    </citation>
    <scope>NUCLEOTIDE SEQUENCE</scope>
    <source>
        <strain evidence="2">CGMCC 4.7206</strain>
    </source>
</reference>
<evidence type="ECO:0000313" key="2">
    <source>
        <dbReference type="EMBL" id="GGI74794.1"/>
    </source>
</evidence>
<evidence type="ECO:0000313" key="4">
    <source>
        <dbReference type="Proteomes" id="UP001500220"/>
    </source>
</evidence>
<evidence type="ECO:0000313" key="1">
    <source>
        <dbReference type="EMBL" id="GAA0519732.1"/>
    </source>
</evidence>
<dbReference type="Proteomes" id="UP001500220">
    <property type="component" value="Unassembled WGS sequence"/>
</dbReference>
<dbReference type="RefSeq" id="WP_346072924.1">
    <property type="nucleotide sequence ID" value="NZ_BAAAHC010000009.1"/>
</dbReference>
<dbReference type="Proteomes" id="UP000597989">
    <property type="component" value="Unassembled WGS sequence"/>
</dbReference>
<protein>
    <submittedName>
        <fullName evidence="2">Uncharacterized protein</fullName>
    </submittedName>
</protein>
<keyword evidence="4" id="KW-1185">Reference proteome</keyword>
<dbReference type="AlphaFoldDB" id="A0A917N7G7"/>
<reference evidence="1" key="4">
    <citation type="submission" date="2023-12" db="EMBL/GenBank/DDBJ databases">
        <authorList>
            <person name="Sun Q."/>
            <person name="Inoue M."/>
        </authorList>
    </citation>
    <scope>NUCLEOTIDE SEQUENCE</scope>
    <source>
        <strain evidence="1">JCM 10664</strain>
    </source>
</reference>
<sequence length="128" mass="13148">MRSTGPTGFRPDAELVEPANTSRDIEGFFKVLTSVRLFGVAAAAAATMAIGSPAFADSYDNDGINIANDNNVSLAPVQVTGTNAAVLGATGPGWWWPGYYAATPGYYHTLPAPAAGSTTAINAPIIES</sequence>
<gene>
    <name evidence="1" type="ORF">GCM10009545_22130</name>
    <name evidence="2" type="ORF">GCM10011581_09720</name>
</gene>
<accession>A0A917N7G7</accession>
<organism evidence="2 3">
    <name type="scientific">Saccharopolyspora thermophila</name>
    <dbReference type="NCBI Taxonomy" id="89367"/>
    <lineage>
        <taxon>Bacteria</taxon>
        <taxon>Bacillati</taxon>
        <taxon>Actinomycetota</taxon>
        <taxon>Actinomycetes</taxon>
        <taxon>Pseudonocardiales</taxon>
        <taxon>Pseudonocardiaceae</taxon>
        <taxon>Saccharopolyspora</taxon>
    </lineage>
</organism>
<evidence type="ECO:0000313" key="3">
    <source>
        <dbReference type="Proteomes" id="UP000597989"/>
    </source>
</evidence>
<comment type="caution">
    <text evidence="2">The sequence shown here is derived from an EMBL/GenBank/DDBJ whole genome shotgun (WGS) entry which is preliminary data.</text>
</comment>
<reference evidence="2 3" key="1">
    <citation type="journal article" date="2014" name="Int. J. Syst. Evol. Microbiol.">
        <title>Complete genome sequence of Corynebacterium casei LMG S-19264T (=DSM 44701T), isolated from a smear-ripened cheese.</title>
        <authorList>
            <consortium name="US DOE Joint Genome Institute (JGI-PGF)"/>
            <person name="Walter F."/>
            <person name="Albersmeier A."/>
            <person name="Kalinowski J."/>
            <person name="Ruckert C."/>
        </authorList>
    </citation>
    <scope>NUCLEOTIDE SEQUENCE [LARGE SCALE GENOMIC DNA]</scope>
    <source>
        <strain evidence="2 3">CGMCC 4.7206</strain>
    </source>
</reference>
<dbReference type="EMBL" id="BAAAHC010000009">
    <property type="protein sequence ID" value="GAA0519732.1"/>
    <property type="molecule type" value="Genomic_DNA"/>
</dbReference>
<name>A0A917N7G7_9PSEU</name>
<reference evidence="1 4" key="2">
    <citation type="journal article" date="2019" name="Int. J. Syst. Evol. Microbiol.">
        <title>The Global Catalogue of Microorganisms (GCM) 10K type strain sequencing project: providing services to taxonomists for standard genome sequencing and annotation.</title>
        <authorList>
            <consortium name="The Broad Institute Genomics Platform"/>
            <consortium name="The Broad Institute Genome Sequencing Center for Infectious Disease"/>
            <person name="Wu L."/>
            <person name="Ma J."/>
        </authorList>
    </citation>
    <scope>NUCLEOTIDE SEQUENCE [LARGE SCALE GENOMIC DNA]</scope>
    <source>
        <strain evidence="1 4">JCM 10664</strain>
    </source>
</reference>
<dbReference type="EMBL" id="BMMT01000002">
    <property type="protein sequence ID" value="GGI74794.1"/>
    <property type="molecule type" value="Genomic_DNA"/>
</dbReference>
<proteinExistence type="predicted"/>